<dbReference type="PANTHER" id="PTHR43194">
    <property type="entry name" value="HYDROLASE ALPHA/BETA FOLD FAMILY"/>
    <property type="match status" value="1"/>
</dbReference>
<evidence type="ECO:0000256" key="1">
    <source>
        <dbReference type="SAM" id="Phobius"/>
    </source>
</evidence>
<keyword evidence="1" id="KW-0812">Transmembrane</keyword>
<keyword evidence="1" id="KW-1133">Transmembrane helix</keyword>
<keyword evidence="4" id="KW-1185">Reference proteome</keyword>
<proteinExistence type="predicted"/>
<accession>A0ABR2ZNT7</accession>
<comment type="caution">
    <text evidence="3">The sequence shown here is derived from an EMBL/GenBank/DDBJ whole genome shotgun (WGS) entry which is preliminary data.</text>
</comment>
<gene>
    <name evidence="3" type="ORF">AAF712_009990</name>
</gene>
<dbReference type="InterPro" id="IPR000073">
    <property type="entry name" value="AB_hydrolase_1"/>
</dbReference>
<name>A0ABR2ZNT7_9AGAR</name>
<dbReference type="InterPro" id="IPR029058">
    <property type="entry name" value="AB_hydrolase_fold"/>
</dbReference>
<dbReference type="Proteomes" id="UP001437256">
    <property type="component" value="Unassembled WGS sequence"/>
</dbReference>
<evidence type="ECO:0000313" key="4">
    <source>
        <dbReference type="Proteomes" id="UP001437256"/>
    </source>
</evidence>
<sequence length="417" mass="46466">MSTQAHVHFEGFLAAKDATTVPIPSNFLTTMYHLLIIFLLCLFAESLGHIPGVLHRRNYFYIGERYVMSNDSVIAAGQIYVEHLVPAQVTRPFPILFIHGHGMTATNFLNTPDGRLGWADYFLGKGYELYLIDQASRGRSAWQIGVDGDQSDFDVLEVEIRFTASEKFNWWSGAQLHTQWPGNGTAGDPIFDNFYASTVPSLVSDAESSEKTRDATVQLLDRIGPVVLLTHSQSGPFGWEIADARPALVKTVIALEPQGPPFMNVIFPPIGPARPFGVSDQPLTFHPPVNTTSDLQRVVFNNITNVTCLEQAAPAKQLINLAKIPIAVVTSESSYHALYDNCTVHFLQQAGVPVKHLQLPELGIRGNGHMMFMEKNGLEIAEKVVEKWIDEVIRKWYVRYMVSRSGSERSVLDLWGL</sequence>
<evidence type="ECO:0000313" key="3">
    <source>
        <dbReference type="EMBL" id="KAL0063083.1"/>
    </source>
</evidence>
<reference evidence="3 4" key="1">
    <citation type="submission" date="2024-05" db="EMBL/GenBank/DDBJ databases">
        <title>A draft genome resource for the thread blight pathogen Marasmius tenuissimus strain MS-2.</title>
        <authorList>
            <person name="Yulfo-Soto G.E."/>
            <person name="Baruah I.K."/>
            <person name="Amoako-Attah I."/>
            <person name="Bukari Y."/>
            <person name="Meinhardt L.W."/>
            <person name="Bailey B.A."/>
            <person name="Cohen S.P."/>
        </authorList>
    </citation>
    <scope>NUCLEOTIDE SEQUENCE [LARGE SCALE GENOMIC DNA]</scope>
    <source>
        <strain evidence="3 4">MS-2</strain>
    </source>
</reference>
<dbReference type="SUPFAM" id="SSF53474">
    <property type="entry name" value="alpha/beta-Hydrolases"/>
    <property type="match status" value="1"/>
</dbReference>
<dbReference type="Pfam" id="PF12697">
    <property type="entry name" value="Abhydrolase_6"/>
    <property type="match status" value="1"/>
</dbReference>
<feature type="domain" description="AB hydrolase-1" evidence="2">
    <location>
        <begin position="95"/>
        <end position="381"/>
    </location>
</feature>
<organism evidence="3 4">
    <name type="scientific">Marasmius tenuissimus</name>
    <dbReference type="NCBI Taxonomy" id="585030"/>
    <lineage>
        <taxon>Eukaryota</taxon>
        <taxon>Fungi</taxon>
        <taxon>Dikarya</taxon>
        <taxon>Basidiomycota</taxon>
        <taxon>Agaricomycotina</taxon>
        <taxon>Agaricomycetes</taxon>
        <taxon>Agaricomycetidae</taxon>
        <taxon>Agaricales</taxon>
        <taxon>Marasmiineae</taxon>
        <taxon>Marasmiaceae</taxon>
        <taxon>Marasmius</taxon>
    </lineage>
</organism>
<dbReference type="PANTHER" id="PTHR43194:SF4">
    <property type="entry name" value="AB HYDROLASE-1 DOMAIN-CONTAINING PROTEIN"/>
    <property type="match status" value="1"/>
</dbReference>
<keyword evidence="1" id="KW-0472">Membrane</keyword>
<dbReference type="EMBL" id="JBBXMP010000088">
    <property type="protein sequence ID" value="KAL0063083.1"/>
    <property type="molecule type" value="Genomic_DNA"/>
</dbReference>
<dbReference type="Gene3D" id="3.40.50.1820">
    <property type="entry name" value="alpha/beta hydrolase"/>
    <property type="match status" value="1"/>
</dbReference>
<dbReference type="CDD" id="cd12809">
    <property type="entry name" value="Esterase_713_like-2"/>
    <property type="match status" value="1"/>
</dbReference>
<feature type="transmembrane region" description="Helical" evidence="1">
    <location>
        <begin position="31"/>
        <end position="50"/>
    </location>
</feature>
<dbReference type="InterPro" id="IPR050228">
    <property type="entry name" value="Carboxylesterase_BioH"/>
</dbReference>
<protein>
    <recommendedName>
        <fullName evidence="2">AB hydrolase-1 domain-containing protein</fullName>
    </recommendedName>
</protein>
<evidence type="ECO:0000259" key="2">
    <source>
        <dbReference type="Pfam" id="PF12697"/>
    </source>
</evidence>